<dbReference type="PANTHER" id="PTHR46388">
    <property type="entry name" value="NHL REPEAT-CONTAINING PROTEIN 2"/>
    <property type="match status" value="1"/>
</dbReference>
<organism evidence="4 5">
    <name type="scientific">Stylonychia lemnae</name>
    <name type="common">Ciliate</name>
    <dbReference type="NCBI Taxonomy" id="5949"/>
    <lineage>
        <taxon>Eukaryota</taxon>
        <taxon>Sar</taxon>
        <taxon>Alveolata</taxon>
        <taxon>Ciliophora</taxon>
        <taxon>Intramacronucleata</taxon>
        <taxon>Spirotrichea</taxon>
        <taxon>Stichotrichia</taxon>
        <taxon>Sporadotrichida</taxon>
        <taxon>Oxytrichidae</taxon>
        <taxon>Stylonychinae</taxon>
        <taxon>Stylonychia</taxon>
    </lineage>
</organism>
<reference evidence="4 5" key="1">
    <citation type="submission" date="2014-06" db="EMBL/GenBank/DDBJ databases">
        <authorList>
            <person name="Swart Estienne"/>
        </authorList>
    </citation>
    <scope>NUCLEOTIDE SEQUENCE [LARGE SCALE GENOMIC DNA]</scope>
    <source>
        <strain evidence="4 5">130c</strain>
    </source>
</reference>
<dbReference type="SUPFAM" id="SSF52833">
    <property type="entry name" value="Thioredoxin-like"/>
    <property type="match status" value="1"/>
</dbReference>
<feature type="domain" description="Thioredoxin" evidence="3">
    <location>
        <begin position="35"/>
        <end position="185"/>
    </location>
</feature>
<evidence type="ECO:0000313" key="4">
    <source>
        <dbReference type="EMBL" id="CDW76170.1"/>
    </source>
</evidence>
<dbReference type="InterPro" id="IPR011042">
    <property type="entry name" value="6-blade_b-propeller_TolB-like"/>
</dbReference>
<dbReference type="Gene3D" id="3.40.30.10">
    <property type="entry name" value="Glutaredoxin"/>
    <property type="match status" value="1"/>
</dbReference>
<keyword evidence="5" id="KW-1185">Reference proteome</keyword>
<dbReference type="SUPFAM" id="SSF101898">
    <property type="entry name" value="NHL repeat"/>
    <property type="match status" value="1"/>
</dbReference>
<dbReference type="AlphaFoldDB" id="A0A078A205"/>
<dbReference type="PANTHER" id="PTHR46388:SF2">
    <property type="entry name" value="NHL REPEAT-CONTAINING PROTEIN 2"/>
    <property type="match status" value="1"/>
</dbReference>
<dbReference type="PROSITE" id="PS51352">
    <property type="entry name" value="THIOREDOXIN_2"/>
    <property type="match status" value="1"/>
</dbReference>
<evidence type="ECO:0000313" key="5">
    <source>
        <dbReference type="Proteomes" id="UP000039865"/>
    </source>
</evidence>
<protein>
    <submittedName>
        <fullName evidence="4">Nhl repeat-containing protein 2-like</fullName>
    </submittedName>
</protein>
<dbReference type="InterPro" id="IPR013766">
    <property type="entry name" value="Thioredoxin_domain"/>
</dbReference>
<dbReference type="OrthoDB" id="273823at2759"/>
<evidence type="ECO:0000256" key="2">
    <source>
        <dbReference type="PROSITE-ProRule" id="PRU00504"/>
    </source>
</evidence>
<accession>A0A078A205</accession>
<name>A0A078A205_STYLE</name>
<keyword evidence="1" id="KW-0677">Repeat</keyword>
<sequence>MMGSSVQKLSTQAASRDEATVSRYKSMLERLDSKIDKMPKVPDFPKGHEWLNTKDEKDLSLGRELKNKLTVVDFWSSCCINCIHVLAEMEHLEKTFKDRKEVAFVGCHSAKFDNEKDLYMLKQAVIRYDIQHPVFNDRDFIFWQSQDVNCWPTIIIIGPHQKVILKVTGEDNQETLEQMIHAALEHFEGKLDKSDLPVVLEKDKYLAQTDSQSAKPEALREEQIRALRQNLNNPGKVIAIVDTEGLPYPDTTDIIAIADSSNNRFVIVDMNTNKCVDVIGNGKIGFKDGNFQEAEFHHTQGMTHFVNSKGEHCLMVCDTKNHCIREVNLHQKTVKKVAGLPGVRGFDREGGKKPAIEQMIASPWDILHLGDGQFIYANAGTHQIWMLDTEKDRCYRYSGSAAEGNYNAGPTDSQWAQPSGITLGLWNGNPYYFIADSESSCIRAINLKTKEAVGIVGGDSNYRNLFAFGDVDGFGFKARLQHPIGVNYCSLNNQLYVADTYNHKIKVMDFSQEAKNVPVISWIGTSTEKNPRVVDGKKPILNEPNGLWTVVKGGEFKGILVADTGNNCIRMATLDGEVKTLEFKGIPDVRETIQNCDNGVCVPNF</sequence>
<dbReference type="InterPro" id="IPR036249">
    <property type="entry name" value="Thioredoxin-like_sf"/>
</dbReference>
<dbReference type="Pfam" id="PF13905">
    <property type="entry name" value="Thioredoxin_8"/>
    <property type="match status" value="1"/>
</dbReference>
<dbReference type="InterPro" id="IPR012336">
    <property type="entry name" value="Thioredoxin-like_fold"/>
</dbReference>
<dbReference type="Proteomes" id="UP000039865">
    <property type="component" value="Unassembled WGS sequence"/>
</dbReference>
<gene>
    <name evidence="4" type="primary">Contig16581.g17654</name>
    <name evidence="4" type="ORF">STYLEM_5168</name>
</gene>
<dbReference type="EMBL" id="CCKQ01005021">
    <property type="protein sequence ID" value="CDW76170.1"/>
    <property type="molecule type" value="Genomic_DNA"/>
</dbReference>
<feature type="repeat" description="NHL" evidence="2">
    <location>
        <begin position="471"/>
        <end position="511"/>
    </location>
</feature>
<evidence type="ECO:0000259" key="3">
    <source>
        <dbReference type="PROSITE" id="PS51352"/>
    </source>
</evidence>
<dbReference type="Gene3D" id="2.120.10.30">
    <property type="entry name" value="TolB, C-terminal domain"/>
    <property type="match status" value="2"/>
</dbReference>
<proteinExistence type="predicted"/>
<dbReference type="PROSITE" id="PS51125">
    <property type="entry name" value="NHL"/>
    <property type="match status" value="1"/>
</dbReference>
<dbReference type="InterPro" id="IPR001258">
    <property type="entry name" value="NHL_repeat"/>
</dbReference>
<evidence type="ECO:0000256" key="1">
    <source>
        <dbReference type="ARBA" id="ARBA00022737"/>
    </source>
</evidence>
<dbReference type="InParanoid" id="A0A078A205"/>